<dbReference type="InterPro" id="IPR018980">
    <property type="entry name" value="FERM_PH-like_C"/>
</dbReference>
<feature type="region of interest" description="Disordered" evidence="6">
    <location>
        <begin position="881"/>
        <end position="932"/>
    </location>
</feature>
<feature type="compositionally biased region" description="Acidic residues" evidence="6">
    <location>
        <begin position="671"/>
        <end position="683"/>
    </location>
</feature>
<dbReference type="InterPro" id="IPR029071">
    <property type="entry name" value="Ubiquitin-like_domsf"/>
</dbReference>
<gene>
    <name evidence="8" type="ORF">CesoFtcFv8_015372</name>
</gene>
<name>A0AAN8BQJ2_9TELE</name>
<dbReference type="InterPro" id="IPR008379">
    <property type="entry name" value="Band_4.1_C"/>
</dbReference>
<dbReference type="InterPro" id="IPR014847">
    <property type="entry name" value="FA"/>
</dbReference>
<reference evidence="8 9" key="1">
    <citation type="journal article" date="2023" name="Mol. Biol. Evol.">
        <title>Genomics of Secondarily Temperate Adaptation in the Only Non-Antarctic Icefish.</title>
        <authorList>
            <person name="Rivera-Colon A.G."/>
            <person name="Rayamajhi N."/>
            <person name="Minhas B.F."/>
            <person name="Madrigal G."/>
            <person name="Bilyk K.T."/>
            <person name="Yoon V."/>
            <person name="Hune M."/>
            <person name="Gregory S."/>
            <person name="Cheng C.H.C."/>
            <person name="Catchen J.M."/>
        </authorList>
    </citation>
    <scope>NUCLEOTIDE SEQUENCE [LARGE SCALE GENOMIC DNA]</scope>
    <source>
        <strain evidence="8">JC2023a</strain>
    </source>
</reference>
<dbReference type="FunFam" id="3.10.20.90:FF:000002">
    <property type="entry name" value="Erythrocyte protein band 4.1-like 3"/>
    <property type="match status" value="1"/>
</dbReference>
<feature type="region of interest" description="Disordered" evidence="6">
    <location>
        <begin position="451"/>
        <end position="534"/>
    </location>
</feature>
<evidence type="ECO:0000256" key="3">
    <source>
        <dbReference type="ARBA" id="ARBA00022553"/>
    </source>
</evidence>
<dbReference type="InterPro" id="IPR035963">
    <property type="entry name" value="FERM_2"/>
</dbReference>
<feature type="compositionally biased region" description="Basic and acidic residues" evidence="6">
    <location>
        <begin position="1439"/>
        <end position="1455"/>
    </location>
</feature>
<dbReference type="PRINTS" id="PR00661">
    <property type="entry name" value="ERMFAMILY"/>
</dbReference>
<feature type="domain" description="FERM" evidence="7">
    <location>
        <begin position="80"/>
        <end position="361"/>
    </location>
</feature>
<dbReference type="SMART" id="SM01195">
    <property type="entry name" value="FA"/>
    <property type="match status" value="1"/>
</dbReference>
<dbReference type="CDD" id="cd14473">
    <property type="entry name" value="FERM_B-lobe"/>
    <property type="match status" value="1"/>
</dbReference>
<dbReference type="InterPro" id="IPR007477">
    <property type="entry name" value="SAB_dom"/>
</dbReference>
<protein>
    <recommendedName>
        <fullName evidence="7">FERM domain-containing protein</fullName>
    </recommendedName>
</protein>
<feature type="region of interest" description="Disordered" evidence="6">
    <location>
        <begin position="1"/>
        <end position="72"/>
    </location>
</feature>
<feature type="compositionally biased region" description="Low complexity" evidence="6">
    <location>
        <begin position="1262"/>
        <end position="1275"/>
    </location>
</feature>
<dbReference type="Gene3D" id="3.10.20.90">
    <property type="entry name" value="Phosphatidylinositol 3-kinase Catalytic Subunit, Chain A, domain 1"/>
    <property type="match status" value="1"/>
</dbReference>
<dbReference type="GO" id="GO:0031032">
    <property type="term" value="P:actomyosin structure organization"/>
    <property type="evidence" value="ECO:0007669"/>
    <property type="project" value="TreeGrafter"/>
</dbReference>
<dbReference type="EMBL" id="JAULUE010002057">
    <property type="protein sequence ID" value="KAK5889362.1"/>
    <property type="molecule type" value="Genomic_DNA"/>
</dbReference>
<dbReference type="Proteomes" id="UP001335648">
    <property type="component" value="Unassembled WGS sequence"/>
</dbReference>
<evidence type="ECO:0000256" key="1">
    <source>
        <dbReference type="ARBA" id="ARBA00004245"/>
    </source>
</evidence>
<evidence type="ECO:0000256" key="4">
    <source>
        <dbReference type="ARBA" id="ARBA00023203"/>
    </source>
</evidence>
<dbReference type="SUPFAM" id="SSF47031">
    <property type="entry name" value="Second domain of FERM"/>
    <property type="match status" value="1"/>
</dbReference>
<dbReference type="PANTHER" id="PTHR23280">
    <property type="entry name" value="4.1 G PROTEIN"/>
    <property type="match status" value="1"/>
</dbReference>
<comment type="caution">
    <text evidence="8">The sequence shown here is derived from an EMBL/GenBank/DDBJ whole genome shotgun (WGS) entry which is preliminary data.</text>
</comment>
<dbReference type="PANTHER" id="PTHR23280:SF20">
    <property type="entry name" value="BAND 4.1-LIKE PROTEIN 3"/>
    <property type="match status" value="1"/>
</dbReference>
<dbReference type="Pfam" id="PF04382">
    <property type="entry name" value="SAB"/>
    <property type="match status" value="1"/>
</dbReference>
<dbReference type="InterPro" id="IPR019748">
    <property type="entry name" value="FERM_central"/>
</dbReference>
<dbReference type="PRINTS" id="PR00935">
    <property type="entry name" value="BAND41"/>
</dbReference>
<dbReference type="SMART" id="SM01196">
    <property type="entry name" value="FERM_C"/>
    <property type="match status" value="1"/>
</dbReference>
<evidence type="ECO:0000313" key="8">
    <source>
        <dbReference type="EMBL" id="KAK5889362.1"/>
    </source>
</evidence>
<feature type="compositionally biased region" description="Low complexity" evidence="6">
    <location>
        <begin position="61"/>
        <end position="72"/>
    </location>
</feature>
<dbReference type="GO" id="GO:0030866">
    <property type="term" value="P:cortical actin cytoskeleton organization"/>
    <property type="evidence" value="ECO:0007669"/>
    <property type="project" value="InterPro"/>
</dbReference>
<dbReference type="Gene3D" id="2.30.29.30">
    <property type="entry name" value="Pleckstrin-homology domain (PH domain)/Phosphotyrosine-binding domain (PTB)"/>
    <property type="match status" value="1"/>
</dbReference>
<feature type="region of interest" description="Disordered" evidence="6">
    <location>
        <begin position="1416"/>
        <end position="1495"/>
    </location>
</feature>
<evidence type="ECO:0000256" key="5">
    <source>
        <dbReference type="ARBA" id="ARBA00023212"/>
    </source>
</evidence>
<keyword evidence="2" id="KW-0963">Cytoplasm</keyword>
<accession>A0AAN8BQJ2</accession>
<dbReference type="PROSITE" id="PS00661">
    <property type="entry name" value="FERM_2"/>
    <property type="match status" value="1"/>
</dbReference>
<organism evidence="8 9">
    <name type="scientific">Champsocephalus esox</name>
    <name type="common">pike icefish</name>
    <dbReference type="NCBI Taxonomy" id="159716"/>
    <lineage>
        <taxon>Eukaryota</taxon>
        <taxon>Metazoa</taxon>
        <taxon>Chordata</taxon>
        <taxon>Craniata</taxon>
        <taxon>Vertebrata</taxon>
        <taxon>Euteleostomi</taxon>
        <taxon>Actinopterygii</taxon>
        <taxon>Neopterygii</taxon>
        <taxon>Teleostei</taxon>
        <taxon>Neoteleostei</taxon>
        <taxon>Acanthomorphata</taxon>
        <taxon>Eupercaria</taxon>
        <taxon>Perciformes</taxon>
        <taxon>Notothenioidei</taxon>
        <taxon>Channichthyidae</taxon>
        <taxon>Champsocephalus</taxon>
    </lineage>
</organism>
<dbReference type="GO" id="GO:0003779">
    <property type="term" value="F:actin binding"/>
    <property type="evidence" value="ECO:0007669"/>
    <property type="project" value="UniProtKB-KW"/>
</dbReference>
<dbReference type="Pfam" id="PF05902">
    <property type="entry name" value="4_1_CTD"/>
    <property type="match status" value="1"/>
</dbReference>
<dbReference type="FunFam" id="2.30.29.30:FF:000001">
    <property type="entry name" value="Erythrocyte membrane protein band 4.1"/>
    <property type="match status" value="1"/>
</dbReference>
<feature type="compositionally biased region" description="Basic residues" evidence="6">
    <location>
        <begin position="507"/>
        <end position="520"/>
    </location>
</feature>
<feature type="compositionally biased region" description="Acidic residues" evidence="6">
    <location>
        <begin position="1476"/>
        <end position="1486"/>
    </location>
</feature>
<evidence type="ECO:0000259" key="7">
    <source>
        <dbReference type="PROSITE" id="PS50057"/>
    </source>
</evidence>
<dbReference type="InterPro" id="IPR000299">
    <property type="entry name" value="FERM_domain"/>
</dbReference>
<dbReference type="Pfam" id="PF09380">
    <property type="entry name" value="FERM_C"/>
    <property type="match status" value="1"/>
</dbReference>
<comment type="subcellular location">
    <subcellularLocation>
        <location evidence="1">Cytoplasm</location>
        <location evidence="1">Cytoskeleton</location>
    </subcellularLocation>
</comment>
<feature type="region of interest" description="Disordered" evidence="6">
    <location>
        <begin position="667"/>
        <end position="786"/>
    </location>
</feature>
<keyword evidence="5" id="KW-0206">Cytoskeleton</keyword>
<keyword evidence="4" id="KW-0009">Actin-binding</keyword>
<feature type="region of interest" description="Disordered" evidence="6">
    <location>
        <begin position="1249"/>
        <end position="1282"/>
    </location>
</feature>
<feature type="compositionally biased region" description="Acidic residues" evidence="6">
    <location>
        <begin position="767"/>
        <end position="777"/>
    </location>
</feature>
<feature type="compositionally biased region" description="Acidic residues" evidence="6">
    <location>
        <begin position="882"/>
        <end position="910"/>
    </location>
</feature>
<evidence type="ECO:0000313" key="9">
    <source>
        <dbReference type="Proteomes" id="UP001335648"/>
    </source>
</evidence>
<feature type="compositionally biased region" description="Basic and acidic residues" evidence="6">
    <location>
        <begin position="9"/>
        <end position="22"/>
    </location>
</feature>
<dbReference type="Pfam" id="PF00373">
    <property type="entry name" value="FERM_M"/>
    <property type="match status" value="1"/>
</dbReference>
<sequence length="1714" mass="193446">MTTESGADSEAKQPQENKEKGIGKAAAEPVEPENQSELPAAAGHSTPVRKEQETQEDDQVSHQSSTSRLSRSPLKGVKIMQCKVTMLDGSDFSVNVEKRAKGHVLFDKVCDHLNLMERDYFGVTYRDVENQKNWIDPNKELKKQIRTGPWNFAFNVKFYPPDPAQLTEDITRYYLCLQLRDDVVSGRLPCSFATHTVLGSYTVQSELGDYDPEELGSDYISELRFAPNQTKELEEKVMELHKTYKAMTPAEAEIHFLENAKKLSMYGVDLHHAKDSEGVEIMLGVCSSGLLIYRDRLRINRFAWPKILKISYKRNNFYIKIRPGEFEQFESTIGFKLPNHRAAKRLWKVCVEHHTFFRLVSPEAPPKKFMSLGSKFRYSGRTQAQTRRASSQIQRLAPLFERSASKRYNMSRSLDGAPIAESHETLMKDNAADGVSKVIAKGDVIAAVAEKKAEEEKAEQEDAQMAAETPEPSTPLRHDTKCSPHVYSSDPLRSELSLPSSPVSSTKVRRRRREGARKRASSVSPAKSGDSCRRRQALDDRKAALLDEQVLLLSARKQRLEQGKRRGGMLFSFSLHLPDLSSYLDEDGYISFPDLSEMRFLPMCAQNFMPIKSPSLIPCFLFIFFFLLSTSFSVPYAISLSFPLALCLCYLEPKAASLTASIAHGYHDHDSSEEEEEETDSEQTDFAFDGDMTATESDADEDSEMPTQDASPPEEMLKHQTNISELKRSFLETGDTSSGLTEWEKRLSSSPARSPRADEPPMIVPLEPEDTQDELPAGEETKGEVEPKLAEAARYLVKYVVDSMATDLATSSEPRGLSLSTTMDDDVFMDGTLREVDEKTPDSQEELSERAQLKISPGAVRQEVSQAISDKKGMLIILKDAEDTEGEEMSPVDEEEEPIIPEEDEAEENEMLSASKEKETIQEDTSVGIDAEDKMQRLRIEIKTEDMTQIKGIDSPKKAMASWISDEVKTEASEVISVTNGVKEMTNGINQEADIFIFKAGQTEQSKSFEEVQTKRSEFFEEVQTKRSEFFKEAQTKKSEFFEEVETEQTDFFKEAQTKKSEFFEEVETEQTDFFKEAQTKKSEFFEEAPTKKSEFFEEAPTKKSEFFEEAQTKKSEFFEEAQTKKSEFFEEAQTKKSEFFEEAQTKKSEFFEEAQTKKSEFFEEAQTKKSEFFEEAQTKKSEFFEEVQTKKSEFFEEVETEQTEFFEEAQTEQSEFFEEAQAEQIDFFEEAQTKQSKSGLITISESSPTSLAVTSAEPQEEAVVATETEAAPAESTGPTVNIQTSEAEQTTVEGGGDYVVVLHEDISDYSLEDAPGENDISSTEQLQKCASVELVAGHQTEAARVGLDESVCGSRALTESPEPTSAAEKGNEEVLEEEGEDAGVEEEASMSNQENDRFRFVVAPVYVRDCEKEENLTLKEDKPGEAESSLEALEEELESKNEREGKHTEVDGKRVKFSNEVQYFEEDKLPTDVDNGVEEVDEEKDECPHAQEEEREMFRDIVKTLSFDKEKFHYAQADSSEEEEMDEQKEEHEEELNVKLADDCDDKKLSEVREDTVTPEELLKNRESEEPEQEPRPHDVPPPAVSQWESLGVVEVGTKEVPVVHTETKTITYESAEGETNGDVDPGVLLSAQTITSETTSTTTTTHITKMVKGGISETRIEKRIVITGDSDIDHDEALAQAIKEAKEQHPDMSVTKVVVHKETEITPEEGED</sequence>
<feature type="compositionally biased region" description="Acidic residues" evidence="6">
    <location>
        <begin position="1374"/>
        <end position="1389"/>
    </location>
</feature>
<dbReference type="SMART" id="SM00295">
    <property type="entry name" value="B41"/>
    <property type="match status" value="1"/>
</dbReference>
<feature type="region of interest" description="Disordered" evidence="6">
    <location>
        <begin position="1354"/>
        <end position="1396"/>
    </location>
</feature>
<dbReference type="PROSITE" id="PS00660">
    <property type="entry name" value="FERM_1"/>
    <property type="match status" value="1"/>
</dbReference>
<dbReference type="CDD" id="cd13184">
    <property type="entry name" value="FERM_C_4_1_family"/>
    <property type="match status" value="1"/>
</dbReference>
<dbReference type="InterPro" id="IPR011993">
    <property type="entry name" value="PH-like_dom_sf"/>
</dbReference>
<dbReference type="InterPro" id="IPR014352">
    <property type="entry name" value="FERM/acyl-CoA-bd_prot_sf"/>
</dbReference>
<dbReference type="Pfam" id="PF09379">
    <property type="entry name" value="FERM_N"/>
    <property type="match status" value="1"/>
</dbReference>
<dbReference type="InterPro" id="IPR000798">
    <property type="entry name" value="Ez/rad/moesin-like"/>
</dbReference>
<dbReference type="InterPro" id="IPR019749">
    <property type="entry name" value="Band_41_domain"/>
</dbReference>
<evidence type="ECO:0000256" key="6">
    <source>
        <dbReference type="SAM" id="MobiDB-lite"/>
    </source>
</evidence>
<feature type="compositionally biased region" description="Basic and acidic residues" evidence="6">
    <location>
        <begin position="1416"/>
        <end position="1426"/>
    </location>
</feature>
<feature type="compositionally biased region" description="Basic and acidic residues" evidence="6">
    <location>
        <begin position="1530"/>
        <end position="1580"/>
    </location>
</feature>
<feature type="region of interest" description="Disordered" evidence="6">
    <location>
        <begin position="1513"/>
        <end position="1587"/>
    </location>
</feature>
<dbReference type="Pfam" id="PF08736">
    <property type="entry name" value="FA"/>
    <property type="match status" value="1"/>
</dbReference>
<dbReference type="SUPFAM" id="SSF50729">
    <property type="entry name" value="PH domain-like"/>
    <property type="match status" value="1"/>
</dbReference>
<dbReference type="InterPro" id="IPR018979">
    <property type="entry name" value="FERM_N"/>
</dbReference>
<proteinExistence type="predicted"/>
<dbReference type="GO" id="GO:0005856">
    <property type="term" value="C:cytoskeleton"/>
    <property type="evidence" value="ECO:0007669"/>
    <property type="project" value="UniProtKB-SubCell"/>
</dbReference>
<dbReference type="InterPro" id="IPR019747">
    <property type="entry name" value="FERM_CS"/>
</dbReference>
<dbReference type="Gene3D" id="1.20.80.10">
    <property type="match status" value="1"/>
</dbReference>
<evidence type="ECO:0000256" key="2">
    <source>
        <dbReference type="ARBA" id="ARBA00022490"/>
    </source>
</evidence>
<dbReference type="FunFam" id="1.20.80.10:FF:000001">
    <property type="entry name" value="Erythrocyte membrane protein band 4.1"/>
    <property type="match status" value="1"/>
</dbReference>
<dbReference type="PROSITE" id="PS50057">
    <property type="entry name" value="FERM_3"/>
    <property type="match status" value="1"/>
</dbReference>
<keyword evidence="3" id="KW-0597">Phosphoprotein</keyword>
<feature type="compositionally biased region" description="Low complexity" evidence="6">
    <location>
        <begin position="488"/>
        <end position="505"/>
    </location>
</feature>
<dbReference type="GO" id="GO:0005886">
    <property type="term" value="C:plasma membrane"/>
    <property type="evidence" value="ECO:0007669"/>
    <property type="project" value="TreeGrafter"/>
</dbReference>
<keyword evidence="9" id="KW-1185">Reference proteome</keyword>
<dbReference type="SUPFAM" id="SSF54236">
    <property type="entry name" value="Ubiquitin-like"/>
    <property type="match status" value="1"/>
</dbReference>
<dbReference type="GO" id="GO:0005198">
    <property type="term" value="F:structural molecule activity"/>
    <property type="evidence" value="ECO:0007669"/>
    <property type="project" value="InterPro"/>
</dbReference>
<feature type="compositionally biased region" description="Acidic residues" evidence="6">
    <location>
        <begin position="1520"/>
        <end position="1529"/>
    </location>
</feature>